<dbReference type="InterPro" id="IPR058031">
    <property type="entry name" value="AAA_lid_NorR"/>
</dbReference>
<keyword evidence="4" id="KW-0238">DNA-binding</keyword>
<dbReference type="InterPro" id="IPR029016">
    <property type="entry name" value="GAF-like_dom_sf"/>
</dbReference>
<sequence length="628" mass="70721">MPLTKSPSLLPHEQVIRDSWDRCRRFGLSHHSTPELHKPPQGEVHTLLEGNHFLVQTTHHEVLPYYEHILSNSNCLILLADGTGQVLQSWGDQRFLEPMQVCGFEPGTSWIERYTGTNAIGTALACGQAVQIQRDEHFLKANRFMTGSAAPIYDANRELIGVLDVSSDAYLPQTHTLGMVKMMTQSVENRLIINLFKDEHFSLTFNTNLDNLDSQWSGMLIFTEQGAVISANRRADMLLGLELSLVNIESLFDIPLRQLINHPENTPFPLTAFGKYRFYGMLKRPLITRIKARDFRQTSPAPVIPMPSKNSNHAEFTLESINLGDPRIDKAVRQAERLQDKDIPVLIHGETGVGKEVFVKALHHSSSRANYPLVAVNCAAIPSELVESELFGYEKGAFTGASSKGSIGLIRKAHKGTLFLDEIGDMPLKVQARLLRVLQERRVTPLGSTESYPVDIRLVSATNRPLKQDVAEGLFRQDLYYRVSGLNLELPPLRERVDKEALIQSIWQRYRESDQVAGIRADTLTLLLSHPWPGNIRQLVSVLQIALAMADQEPISPEHLPDDFYTDLQPRVSHHKDTMPSVGLTAVEEEEDLEQLLQHCDGNLSQVARKLGVSRNTLYKRLREQGLR</sequence>
<name>A0ABV5Z6A3_9GAMM</name>
<dbReference type="Gene3D" id="3.30.450.40">
    <property type="match status" value="1"/>
</dbReference>
<dbReference type="InterPro" id="IPR003593">
    <property type="entry name" value="AAA+_ATPase"/>
</dbReference>
<keyword evidence="8" id="KW-1185">Reference proteome</keyword>
<dbReference type="PRINTS" id="PR01590">
    <property type="entry name" value="HTHFIS"/>
</dbReference>
<dbReference type="InterPro" id="IPR003018">
    <property type="entry name" value="GAF"/>
</dbReference>
<dbReference type="PANTHER" id="PTHR32071:SF77">
    <property type="entry name" value="TRANSCRIPTIONAL REGULATORY PROTEIN"/>
    <property type="match status" value="1"/>
</dbReference>
<dbReference type="InterPro" id="IPR025943">
    <property type="entry name" value="Sigma_54_int_dom_ATP-bd_2"/>
</dbReference>
<dbReference type="Proteomes" id="UP001589628">
    <property type="component" value="Unassembled WGS sequence"/>
</dbReference>
<evidence type="ECO:0000313" key="7">
    <source>
        <dbReference type="EMBL" id="MFB9884814.1"/>
    </source>
</evidence>
<dbReference type="PROSITE" id="PS00675">
    <property type="entry name" value="SIGMA54_INTERACT_1"/>
    <property type="match status" value="1"/>
</dbReference>
<evidence type="ECO:0000256" key="4">
    <source>
        <dbReference type="ARBA" id="ARBA00023125"/>
    </source>
</evidence>
<dbReference type="SUPFAM" id="SSF46689">
    <property type="entry name" value="Homeodomain-like"/>
    <property type="match status" value="1"/>
</dbReference>
<dbReference type="CDD" id="cd00009">
    <property type="entry name" value="AAA"/>
    <property type="match status" value="1"/>
</dbReference>
<dbReference type="InterPro" id="IPR025662">
    <property type="entry name" value="Sigma_54_int_dom_ATP-bd_1"/>
</dbReference>
<accession>A0ABV5Z6A3</accession>
<evidence type="ECO:0000259" key="6">
    <source>
        <dbReference type="PROSITE" id="PS50045"/>
    </source>
</evidence>
<dbReference type="EMBL" id="JBHLZN010000001">
    <property type="protein sequence ID" value="MFB9884814.1"/>
    <property type="molecule type" value="Genomic_DNA"/>
</dbReference>
<dbReference type="Gene3D" id="1.10.10.60">
    <property type="entry name" value="Homeodomain-like"/>
    <property type="match status" value="1"/>
</dbReference>
<protein>
    <submittedName>
        <fullName evidence="7">Sigma-54-dependent Fis family transcriptional regulator</fullName>
    </submittedName>
</protein>
<dbReference type="Gene3D" id="3.40.50.300">
    <property type="entry name" value="P-loop containing nucleotide triphosphate hydrolases"/>
    <property type="match status" value="1"/>
</dbReference>
<evidence type="ECO:0000256" key="3">
    <source>
        <dbReference type="ARBA" id="ARBA00023015"/>
    </source>
</evidence>
<feature type="domain" description="Sigma-54 factor interaction" evidence="6">
    <location>
        <begin position="321"/>
        <end position="548"/>
    </location>
</feature>
<dbReference type="PANTHER" id="PTHR32071">
    <property type="entry name" value="TRANSCRIPTIONAL REGULATORY PROTEIN"/>
    <property type="match status" value="1"/>
</dbReference>
<dbReference type="SMART" id="SM00382">
    <property type="entry name" value="AAA"/>
    <property type="match status" value="1"/>
</dbReference>
<dbReference type="InterPro" id="IPR009057">
    <property type="entry name" value="Homeodomain-like_sf"/>
</dbReference>
<keyword evidence="1" id="KW-0547">Nucleotide-binding</keyword>
<evidence type="ECO:0000313" key="8">
    <source>
        <dbReference type="Proteomes" id="UP001589628"/>
    </source>
</evidence>
<dbReference type="SUPFAM" id="SSF52540">
    <property type="entry name" value="P-loop containing nucleoside triphosphate hydrolases"/>
    <property type="match status" value="1"/>
</dbReference>
<dbReference type="Pfam" id="PF02954">
    <property type="entry name" value="HTH_8"/>
    <property type="match status" value="1"/>
</dbReference>
<evidence type="ECO:0000256" key="2">
    <source>
        <dbReference type="ARBA" id="ARBA00022840"/>
    </source>
</evidence>
<dbReference type="Pfam" id="PF00158">
    <property type="entry name" value="Sigma54_activat"/>
    <property type="match status" value="1"/>
</dbReference>
<dbReference type="Pfam" id="PF01590">
    <property type="entry name" value="GAF"/>
    <property type="match status" value="1"/>
</dbReference>
<dbReference type="InterPro" id="IPR002197">
    <property type="entry name" value="HTH_Fis"/>
</dbReference>
<dbReference type="RefSeq" id="WP_027313539.1">
    <property type="nucleotide sequence ID" value="NZ_JBHLZN010000001.1"/>
</dbReference>
<reference evidence="7 8" key="1">
    <citation type="submission" date="2024-09" db="EMBL/GenBank/DDBJ databases">
        <authorList>
            <person name="Sun Q."/>
            <person name="Mori K."/>
        </authorList>
    </citation>
    <scope>NUCLEOTIDE SEQUENCE [LARGE SCALE GENOMIC DNA]</scope>
    <source>
        <strain evidence="7 8">ATCC 51285</strain>
    </source>
</reference>
<keyword evidence="3" id="KW-0805">Transcription regulation</keyword>
<keyword evidence="2" id="KW-0067">ATP-binding</keyword>
<dbReference type="InterPro" id="IPR027417">
    <property type="entry name" value="P-loop_NTPase"/>
</dbReference>
<dbReference type="PROSITE" id="PS00676">
    <property type="entry name" value="SIGMA54_INTERACT_2"/>
    <property type="match status" value="1"/>
</dbReference>
<evidence type="ECO:0000256" key="1">
    <source>
        <dbReference type="ARBA" id="ARBA00022741"/>
    </source>
</evidence>
<keyword evidence="5" id="KW-0804">Transcription</keyword>
<gene>
    <name evidence="7" type="ORF">ACFFLH_00085</name>
</gene>
<evidence type="ECO:0000256" key="5">
    <source>
        <dbReference type="ARBA" id="ARBA00023163"/>
    </source>
</evidence>
<proteinExistence type="predicted"/>
<dbReference type="PROSITE" id="PS50045">
    <property type="entry name" value="SIGMA54_INTERACT_4"/>
    <property type="match status" value="1"/>
</dbReference>
<dbReference type="InterPro" id="IPR002078">
    <property type="entry name" value="Sigma_54_int"/>
</dbReference>
<dbReference type="Gene3D" id="1.10.8.60">
    <property type="match status" value="1"/>
</dbReference>
<organism evidence="7 8">
    <name type="scientific">Balneatrix alpica</name>
    <dbReference type="NCBI Taxonomy" id="75684"/>
    <lineage>
        <taxon>Bacteria</taxon>
        <taxon>Pseudomonadati</taxon>
        <taxon>Pseudomonadota</taxon>
        <taxon>Gammaproteobacteria</taxon>
        <taxon>Oceanospirillales</taxon>
        <taxon>Balneatrichaceae</taxon>
        <taxon>Balneatrix</taxon>
    </lineage>
</organism>
<comment type="caution">
    <text evidence="7">The sequence shown here is derived from an EMBL/GenBank/DDBJ whole genome shotgun (WGS) entry which is preliminary data.</text>
</comment>
<dbReference type="Pfam" id="PF25601">
    <property type="entry name" value="AAA_lid_14"/>
    <property type="match status" value="1"/>
</dbReference>